<proteinExistence type="predicted"/>
<evidence type="ECO:0000313" key="1">
    <source>
        <dbReference type="EMBL" id="KAH7919549.1"/>
    </source>
</evidence>
<keyword evidence="2" id="KW-1185">Reference proteome</keyword>
<feature type="non-terminal residue" evidence="1">
    <location>
        <position position="133"/>
    </location>
</feature>
<dbReference type="EMBL" id="MU266650">
    <property type="protein sequence ID" value="KAH7919549.1"/>
    <property type="molecule type" value="Genomic_DNA"/>
</dbReference>
<accession>A0ACB8B2Q9</accession>
<evidence type="ECO:0000313" key="2">
    <source>
        <dbReference type="Proteomes" id="UP000790709"/>
    </source>
</evidence>
<name>A0ACB8B2Q9_9AGAM</name>
<sequence>SAGLRMFMQEGVYNTIFKQFMEQALVIKVGDPFKPSTFQGLQVSKTQLKVHVSTFSHSNPTTVPIQCIMGYIAWGQGTGCDILQPMILTEYQPNMKIMHEEIFRPVACVVRFSTEEEVIEQANDMSYGPVASL</sequence>
<feature type="non-terminal residue" evidence="1">
    <location>
        <position position="1"/>
    </location>
</feature>
<comment type="caution">
    <text evidence="1">The sequence shown here is derived from an EMBL/GenBank/DDBJ whole genome shotgun (WGS) entry which is preliminary data.</text>
</comment>
<gene>
    <name evidence="1" type="ORF">BV22DRAFT_995591</name>
</gene>
<reference evidence="1" key="1">
    <citation type="journal article" date="2021" name="New Phytol.">
        <title>Evolutionary innovations through gain and loss of genes in the ectomycorrhizal Boletales.</title>
        <authorList>
            <person name="Wu G."/>
            <person name="Miyauchi S."/>
            <person name="Morin E."/>
            <person name="Kuo A."/>
            <person name="Drula E."/>
            <person name="Varga T."/>
            <person name="Kohler A."/>
            <person name="Feng B."/>
            <person name="Cao Y."/>
            <person name="Lipzen A."/>
            <person name="Daum C."/>
            <person name="Hundley H."/>
            <person name="Pangilinan J."/>
            <person name="Johnson J."/>
            <person name="Barry K."/>
            <person name="LaButti K."/>
            <person name="Ng V."/>
            <person name="Ahrendt S."/>
            <person name="Min B."/>
            <person name="Choi I.G."/>
            <person name="Park H."/>
            <person name="Plett J.M."/>
            <person name="Magnuson J."/>
            <person name="Spatafora J.W."/>
            <person name="Nagy L.G."/>
            <person name="Henrissat B."/>
            <person name="Grigoriev I.V."/>
            <person name="Yang Z.L."/>
            <person name="Xu J."/>
            <person name="Martin F.M."/>
        </authorList>
    </citation>
    <scope>NUCLEOTIDE SEQUENCE</scope>
    <source>
        <strain evidence="1">KUC20120723A-06</strain>
    </source>
</reference>
<dbReference type="Proteomes" id="UP000790709">
    <property type="component" value="Unassembled WGS sequence"/>
</dbReference>
<protein>
    <submittedName>
        <fullName evidence="1">ALDH-like protein</fullName>
    </submittedName>
</protein>
<organism evidence="1 2">
    <name type="scientific">Leucogyrophana mollusca</name>
    <dbReference type="NCBI Taxonomy" id="85980"/>
    <lineage>
        <taxon>Eukaryota</taxon>
        <taxon>Fungi</taxon>
        <taxon>Dikarya</taxon>
        <taxon>Basidiomycota</taxon>
        <taxon>Agaricomycotina</taxon>
        <taxon>Agaricomycetes</taxon>
        <taxon>Agaricomycetidae</taxon>
        <taxon>Boletales</taxon>
        <taxon>Boletales incertae sedis</taxon>
        <taxon>Leucogyrophana</taxon>
    </lineage>
</organism>